<accession>A0ABM1GL29</accession>
<keyword evidence="3" id="KW-1185">Reference proteome</keyword>
<proteinExistence type="predicted"/>
<reference evidence="4" key="2">
    <citation type="submission" date="2025-08" db="UniProtKB">
        <authorList>
            <consortium name="RefSeq"/>
        </authorList>
    </citation>
    <scope>IDENTIFICATION</scope>
</reference>
<evidence type="ECO:0000313" key="3">
    <source>
        <dbReference type="Proteomes" id="UP000694930"/>
    </source>
</evidence>
<dbReference type="RefSeq" id="XP_015072648.1">
    <property type="nucleotide sequence ID" value="XM_015217162.1"/>
</dbReference>
<evidence type="ECO:0000259" key="1">
    <source>
        <dbReference type="Pfam" id="PF03108"/>
    </source>
</evidence>
<dbReference type="GeneID" id="107016808"/>
<dbReference type="PANTHER" id="PTHR31973">
    <property type="entry name" value="POLYPROTEIN, PUTATIVE-RELATED"/>
    <property type="match status" value="1"/>
</dbReference>
<gene>
    <name evidence="4" type="primary">LOC107016808</name>
</gene>
<reference evidence="3" key="1">
    <citation type="journal article" date="2014" name="Nat. Genet.">
        <title>The genome of the stress-tolerant wild tomato species Solanum pennellii.</title>
        <authorList>
            <person name="Bolger A."/>
            <person name="Scossa F."/>
            <person name="Bolger M.E."/>
            <person name="Lanz C."/>
            <person name="Maumus F."/>
            <person name="Tohge T."/>
            <person name="Quesneville H."/>
            <person name="Alseekh S."/>
            <person name="Sorensen I."/>
            <person name="Lichtenstein G."/>
            <person name="Fich E.A."/>
            <person name="Conte M."/>
            <person name="Keller H."/>
            <person name="Schneeberger K."/>
            <person name="Schwacke R."/>
            <person name="Ofner I."/>
            <person name="Vrebalov J."/>
            <person name="Xu Y."/>
            <person name="Osorio S."/>
            <person name="Aflitos S.A."/>
            <person name="Schijlen E."/>
            <person name="Jimenez-Gomez J.M."/>
            <person name="Ryngajllo M."/>
            <person name="Kimura S."/>
            <person name="Kumar R."/>
            <person name="Koenig D."/>
            <person name="Headland L.R."/>
            <person name="Maloof J.N."/>
            <person name="Sinha N."/>
            <person name="van Ham R.C."/>
            <person name="Lankhorst R.K."/>
            <person name="Mao L."/>
            <person name="Vogel A."/>
            <person name="Arsova B."/>
            <person name="Panstruga R."/>
            <person name="Fei Z."/>
            <person name="Rose J.K."/>
            <person name="Zamir D."/>
            <person name="Carrari F."/>
            <person name="Giovannoni J.J."/>
            <person name="Weigel D."/>
            <person name="Usadel B."/>
            <person name="Fernie A.R."/>
        </authorList>
    </citation>
    <scope>NUCLEOTIDE SEQUENCE [LARGE SCALE GENOMIC DNA]</scope>
    <source>
        <strain evidence="3">cv. LA0716</strain>
    </source>
</reference>
<protein>
    <submittedName>
        <fullName evidence="4">Uncharacterized protein LOC107016808</fullName>
    </submittedName>
</protein>
<feature type="domain" description="Transposase MuDR plant" evidence="1">
    <location>
        <begin position="2"/>
        <end position="58"/>
    </location>
</feature>
<dbReference type="Pfam" id="PF03108">
    <property type="entry name" value="DBD_Tnp_Mut"/>
    <property type="match status" value="1"/>
</dbReference>
<organism evidence="3 4">
    <name type="scientific">Solanum pennellii</name>
    <name type="common">Tomato</name>
    <name type="synonym">Lycopersicon pennellii</name>
    <dbReference type="NCBI Taxonomy" id="28526"/>
    <lineage>
        <taxon>Eukaryota</taxon>
        <taxon>Viridiplantae</taxon>
        <taxon>Streptophyta</taxon>
        <taxon>Embryophyta</taxon>
        <taxon>Tracheophyta</taxon>
        <taxon>Spermatophyta</taxon>
        <taxon>Magnoliopsida</taxon>
        <taxon>eudicotyledons</taxon>
        <taxon>Gunneridae</taxon>
        <taxon>Pentapetalae</taxon>
        <taxon>asterids</taxon>
        <taxon>lamiids</taxon>
        <taxon>Solanales</taxon>
        <taxon>Solanaceae</taxon>
        <taxon>Solanoideae</taxon>
        <taxon>Solaneae</taxon>
        <taxon>Solanum</taxon>
        <taxon>Solanum subgen. Lycopersicon</taxon>
    </lineage>
</organism>
<feature type="domain" description="MULE transposase" evidence="2">
    <location>
        <begin position="163"/>
        <end position="258"/>
    </location>
</feature>
<sequence length="272" mass="31682">MVFEGADQFRKTVADYAVEYRRQLKLRPNEKHRVRVKCKNVKCKWLLYASIDRDSGDFIVKNYHPIHKCIPLNRNKLCNSKFIARKFKDRIISQPYIRIWEIQDLVRKTLGLYVDVIKQTNPGSSCGVKIDKKTELGKNLFVYFYVCFHAFKQGWLEGCRNIIGFDGCFLKGACKGELLVAVGKNGNNQMYPIAWAVVDTETKHSWSWFISYLIADLNLGTGEGLTVMSDMQKGLIPVLLELLPNAEKKMRVRHIWSNWHVNWKGEETRKQF</sequence>
<dbReference type="PANTHER" id="PTHR31973:SF197">
    <property type="entry name" value="SWIM-TYPE DOMAIN-CONTAINING PROTEIN"/>
    <property type="match status" value="1"/>
</dbReference>
<dbReference type="InterPro" id="IPR018289">
    <property type="entry name" value="MULE_transposase_dom"/>
</dbReference>
<dbReference type="Pfam" id="PF10551">
    <property type="entry name" value="MULE"/>
    <property type="match status" value="1"/>
</dbReference>
<name>A0ABM1GL29_SOLPN</name>
<evidence type="ECO:0000313" key="4">
    <source>
        <dbReference type="RefSeq" id="XP_015072648.1"/>
    </source>
</evidence>
<evidence type="ECO:0000259" key="2">
    <source>
        <dbReference type="Pfam" id="PF10551"/>
    </source>
</evidence>
<dbReference type="InterPro" id="IPR004332">
    <property type="entry name" value="Transposase_MuDR"/>
</dbReference>
<dbReference type="Proteomes" id="UP000694930">
    <property type="component" value="Chromosome 1"/>
</dbReference>